<evidence type="ECO:0000256" key="5">
    <source>
        <dbReference type="PIRSR" id="PIRSR602403-1"/>
    </source>
</evidence>
<dbReference type="EMBL" id="BEGY01000024">
    <property type="protein sequence ID" value="GAX77339.1"/>
    <property type="molecule type" value="Genomic_DNA"/>
</dbReference>
<dbReference type="InterPro" id="IPR036396">
    <property type="entry name" value="Cyt_P450_sf"/>
</dbReference>
<dbReference type="Proteomes" id="UP000232323">
    <property type="component" value="Unassembled WGS sequence"/>
</dbReference>
<evidence type="ECO:0000313" key="8">
    <source>
        <dbReference type="EMBL" id="GAX77339.1"/>
    </source>
</evidence>
<dbReference type="Pfam" id="PF00067">
    <property type="entry name" value="p450"/>
    <property type="match status" value="1"/>
</dbReference>
<evidence type="ECO:0008006" key="10">
    <source>
        <dbReference type="Google" id="ProtNLM"/>
    </source>
</evidence>
<comment type="similarity">
    <text evidence="1 6">Belongs to the cytochrome P450 family.</text>
</comment>
<proteinExistence type="inferred from homology"/>
<dbReference type="PRINTS" id="PR00385">
    <property type="entry name" value="P450"/>
</dbReference>
<feature type="binding site" description="axial binding residue" evidence="5">
    <location>
        <position position="429"/>
    </location>
    <ligand>
        <name>heme</name>
        <dbReference type="ChEBI" id="CHEBI:30413"/>
    </ligand>
    <ligandPart>
        <name>Fe</name>
        <dbReference type="ChEBI" id="CHEBI:18248"/>
    </ligandPart>
</feature>
<keyword evidence="7" id="KW-1133">Transmembrane helix</keyword>
<evidence type="ECO:0000256" key="4">
    <source>
        <dbReference type="ARBA" id="ARBA00023004"/>
    </source>
</evidence>
<dbReference type="PROSITE" id="PS00086">
    <property type="entry name" value="CYTOCHROME_P450"/>
    <property type="match status" value="1"/>
</dbReference>
<keyword evidence="9" id="KW-1185">Reference proteome</keyword>
<dbReference type="InterPro" id="IPR002403">
    <property type="entry name" value="Cyt_P450_E_grp-IV"/>
</dbReference>
<reference evidence="8 9" key="1">
    <citation type="submission" date="2017-08" db="EMBL/GenBank/DDBJ databases">
        <title>Acidophilic green algal genome provides insights into adaptation to an acidic environment.</title>
        <authorList>
            <person name="Hirooka S."/>
            <person name="Hirose Y."/>
            <person name="Kanesaki Y."/>
            <person name="Higuchi S."/>
            <person name="Fujiwara T."/>
            <person name="Onuma R."/>
            <person name="Era A."/>
            <person name="Ohbayashi R."/>
            <person name="Uzuka A."/>
            <person name="Nozaki H."/>
            <person name="Yoshikawa H."/>
            <person name="Miyagishima S.Y."/>
        </authorList>
    </citation>
    <scope>NUCLEOTIDE SEQUENCE [LARGE SCALE GENOMIC DNA]</scope>
    <source>
        <strain evidence="8 9">NIES-2499</strain>
    </source>
</reference>
<dbReference type="Gene3D" id="1.10.630.10">
    <property type="entry name" value="Cytochrome P450"/>
    <property type="match status" value="1"/>
</dbReference>
<keyword evidence="4 5" id="KW-0408">Iron</keyword>
<dbReference type="GO" id="GO:0020037">
    <property type="term" value="F:heme binding"/>
    <property type="evidence" value="ECO:0007669"/>
    <property type="project" value="InterPro"/>
</dbReference>
<keyword evidence="6" id="KW-0560">Oxidoreductase</keyword>
<evidence type="ECO:0000256" key="6">
    <source>
        <dbReference type="RuleBase" id="RU000461"/>
    </source>
</evidence>
<dbReference type="InterPro" id="IPR017972">
    <property type="entry name" value="Cyt_P450_CS"/>
</dbReference>
<feature type="transmembrane region" description="Helical" evidence="7">
    <location>
        <begin position="6"/>
        <end position="24"/>
    </location>
</feature>
<dbReference type="CDD" id="cd11042">
    <property type="entry name" value="CYP51-like"/>
    <property type="match status" value="1"/>
</dbReference>
<evidence type="ECO:0000256" key="2">
    <source>
        <dbReference type="ARBA" id="ARBA00022617"/>
    </source>
</evidence>
<keyword evidence="7" id="KW-0472">Membrane</keyword>
<sequence>MHTGVLVIVAAIFTIVVAILGRLIQNSLLVGKKPPIFEDVPFIGGLLKFLKGPWGLISEGYSRYGEVFTVPVATQRITFLIGPDVAPHFFKASDDEMSQTEVYKFNVPTFGPGVVYDVEQKIRTEQFRFFTEALKKDRLKKYVPQFVMEAEAYFSKWEETGVVDFAEEFSKLVTLTAARTLLGREVREQMFEKVSSLLHDLDEGMIPISTIAPYLPIPAHRKRDRARKELRDIFAKVVRERRASGAKEEDVLQQFIDAKYQNVYGGRHTTDEEICGLLIASLFAGQHTSSITTAWTGLYMTENKAISWDKAVKEQQDMIKAHGSEISYDVLQELDVLHRCVTEALRMHPPLIMVLRYAKTPFSVTTRSGKEYHIPQGDVVAASPNFAHTLPYVFADPLKYDPDRFAPPREEDKKTPFGFVGFGGGRHGCIGSNFAYLQIKTIWSVLMRNFEFELLDPVPEPEYNAMVIGPKPCRVRYTRRKLQVA</sequence>
<protein>
    <recommendedName>
        <fullName evidence="10">Sterol 14 desaturase</fullName>
    </recommendedName>
</protein>
<keyword evidence="6" id="KW-0503">Monooxygenase</keyword>
<dbReference type="PANTHER" id="PTHR24304">
    <property type="entry name" value="CYTOCHROME P450 FAMILY 7"/>
    <property type="match status" value="1"/>
</dbReference>
<keyword evidence="7" id="KW-0812">Transmembrane</keyword>
<keyword evidence="3 5" id="KW-0479">Metal-binding</keyword>
<dbReference type="GO" id="GO:0016705">
    <property type="term" value="F:oxidoreductase activity, acting on paired donors, with incorporation or reduction of molecular oxygen"/>
    <property type="evidence" value="ECO:0007669"/>
    <property type="project" value="InterPro"/>
</dbReference>
<evidence type="ECO:0000313" key="9">
    <source>
        <dbReference type="Proteomes" id="UP000232323"/>
    </source>
</evidence>
<dbReference type="InterPro" id="IPR050529">
    <property type="entry name" value="CYP450_sterol_14alpha_dmase"/>
</dbReference>
<name>A0A250X325_9CHLO</name>
<evidence type="ECO:0000256" key="3">
    <source>
        <dbReference type="ARBA" id="ARBA00022723"/>
    </source>
</evidence>
<dbReference type="InterPro" id="IPR001128">
    <property type="entry name" value="Cyt_P450"/>
</dbReference>
<comment type="cofactor">
    <cofactor evidence="5">
        <name>heme</name>
        <dbReference type="ChEBI" id="CHEBI:30413"/>
    </cofactor>
</comment>
<dbReference type="PRINTS" id="PR00465">
    <property type="entry name" value="EP450IV"/>
</dbReference>
<dbReference type="PANTHER" id="PTHR24304:SF2">
    <property type="entry name" value="24-HYDROXYCHOLESTEROL 7-ALPHA-HYDROXYLASE"/>
    <property type="match status" value="1"/>
</dbReference>
<dbReference type="GO" id="GO:0005506">
    <property type="term" value="F:iron ion binding"/>
    <property type="evidence" value="ECO:0007669"/>
    <property type="project" value="InterPro"/>
</dbReference>
<gene>
    <name evidence="8" type="ORF">CEUSTIGMA_g4785.t1</name>
</gene>
<dbReference type="SUPFAM" id="SSF48264">
    <property type="entry name" value="Cytochrome P450"/>
    <property type="match status" value="1"/>
</dbReference>
<evidence type="ECO:0000256" key="7">
    <source>
        <dbReference type="SAM" id="Phobius"/>
    </source>
</evidence>
<dbReference type="OrthoDB" id="1055148at2759"/>
<comment type="caution">
    <text evidence="8">The sequence shown here is derived from an EMBL/GenBank/DDBJ whole genome shotgun (WGS) entry which is preliminary data.</text>
</comment>
<dbReference type="AlphaFoldDB" id="A0A250X325"/>
<organism evidence="8 9">
    <name type="scientific">Chlamydomonas eustigma</name>
    <dbReference type="NCBI Taxonomy" id="1157962"/>
    <lineage>
        <taxon>Eukaryota</taxon>
        <taxon>Viridiplantae</taxon>
        <taxon>Chlorophyta</taxon>
        <taxon>core chlorophytes</taxon>
        <taxon>Chlorophyceae</taxon>
        <taxon>CS clade</taxon>
        <taxon>Chlamydomonadales</taxon>
        <taxon>Chlamydomonadaceae</taxon>
        <taxon>Chlamydomonas</taxon>
    </lineage>
</organism>
<accession>A0A250X325</accession>
<dbReference type="STRING" id="1157962.A0A250X325"/>
<dbReference type="GO" id="GO:0004497">
    <property type="term" value="F:monooxygenase activity"/>
    <property type="evidence" value="ECO:0007669"/>
    <property type="project" value="UniProtKB-KW"/>
</dbReference>
<evidence type="ECO:0000256" key="1">
    <source>
        <dbReference type="ARBA" id="ARBA00010617"/>
    </source>
</evidence>
<keyword evidence="2 5" id="KW-0349">Heme</keyword>